<name>A0AAP0RVJ7_LIQFO</name>
<gene>
    <name evidence="1" type="ORF">L1049_024695</name>
</gene>
<reference evidence="1 2" key="1">
    <citation type="journal article" date="2024" name="Plant J.">
        <title>Genome sequences and population genomics reveal climatic adaptation and genomic divergence between two closely related sweetgum species.</title>
        <authorList>
            <person name="Xu W.Q."/>
            <person name="Ren C.Q."/>
            <person name="Zhang X.Y."/>
            <person name="Comes H.P."/>
            <person name="Liu X.H."/>
            <person name="Li Y.G."/>
            <person name="Kettle C.J."/>
            <person name="Jalonen R."/>
            <person name="Gaisberger H."/>
            <person name="Ma Y.Z."/>
            <person name="Qiu Y.X."/>
        </authorList>
    </citation>
    <scope>NUCLEOTIDE SEQUENCE [LARGE SCALE GENOMIC DNA]</scope>
    <source>
        <strain evidence="1">Hangzhou</strain>
    </source>
</reference>
<accession>A0AAP0RVJ7</accession>
<proteinExistence type="predicted"/>
<protein>
    <submittedName>
        <fullName evidence="1">Uncharacterized protein</fullName>
    </submittedName>
</protein>
<comment type="caution">
    <text evidence="1">The sequence shown here is derived from an EMBL/GenBank/DDBJ whole genome shotgun (WGS) entry which is preliminary data.</text>
</comment>
<dbReference type="Proteomes" id="UP001415857">
    <property type="component" value="Unassembled WGS sequence"/>
</dbReference>
<evidence type="ECO:0000313" key="1">
    <source>
        <dbReference type="EMBL" id="KAK9285501.1"/>
    </source>
</evidence>
<dbReference type="EMBL" id="JBBPBK010000005">
    <property type="protein sequence ID" value="KAK9285501.1"/>
    <property type="molecule type" value="Genomic_DNA"/>
</dbReference>
<dbReference type="AlphaFoldDB" id="A0AAP0RVJ7"/>
<organism evidence="1 2">
    <name type="scientific">Liquidambar formosana</name>
    <name type="common">Formosan gum</name>
    <dbReference type="NCBI Taxonomy" id="63359"/>
    <lineage>
        <taxon>Eukaryota</taxon>
        <taxon>Viridiplantae</taxon>
        <taxon>Streptophyta</taxon>
        <taxon>Embryophyta</taxon>
        <taxon>Tracheophyta</taxon>
        <taxon>Spermatophyta</taxon>
        <taxon>Magnoliopsida</taxon>
        <taxon>eudicotyledons</taxon>
        <taxon>Gunneridae</taxon>
        <taxon>Pentapetalae</taxon>
        <taxon>Saxifragales</taxon>
        <taxon>Altingiaceae</taxon>
        <taxon>Liquidambar</taxon>
    </lineage>
</organism>
<sequence length="111" mass="11801">MNGGERGRRWKALKQRLGFKAMGCCGASWSFSASNMSIREEAHFQEQDGEQQMLIAVSQIPAGHSINPVYVGQNPAAAGMNLATALAAERNLRTVRVLEGGAVGPTGDRAS</sequence>
<evidence type="ECO:0000313" key="2">
    <source>
        <dbReference type="Proteomes" id="UP001415857"/>
    </source>
</evidence>
<keyword evidence="2" id="KW-1185">Reference proteome</keyword>